<dbReference type="AlphaFoldDB" id="A0A291B6V2"/>
<keyword evidence="2" id="KW-1185">Reference proteome</keyword>
<proteinExistence type="predicted"/>
<name>A0A291B6V2_9GAMM</name>
<dbReference type="EMBL" id="CP020660">
    <property type="protein sequence ID" value="ATF08730.1"/>
    <property type="molecule type" value="Genomic_DNA"/>
</dbReference>
<gene>
    <name evidence="1" type="ORF">BTN50_0190</name>
</gene>
<accession>A0A291B6V2</accession>
<evidence type="ECO:0000313" key="1">
    <source>
        <dbReference type="EMBL" id="ATF08730.1"/>
    </source>
</evidence>
<evidence type="ECO:0008006" key="3">
    <source>
        <dbReference type="Google" id="ProtNLM"/>
    </source>
</evidence>
<dbReference type="KEGG" id="elux:BTN50_0190"/>
<reference evidence="2" key="1">
    <citation type="submission" date="2017-04" db="EMBL/GenBank/DDBJ databases">
        <title>Genome evolution of the luminous symbionts of deep sea anglerfish.</title>
        <authorList>
            <person name="Hendry T.A."/>
        </authorList>
    </citation>
    <scope>NUCLEOTIDE SEQUENCE [LARGE SCALE GENOMIC DNA]</scope>
</reference>
<dbReference type="Proteomes" id="UP000218160">
    <property type="component" value="Chromosome 1"/>
</dbReference>
<protein>
    <recommendedName>
        <fullName evidence="3">Mobile element protein</fullName>
    </recommendedName>
</protein>
<organism evidence="1 2">
    <name type="scientific">Candidatus Enterovibrio altilux</name>
    <dbReference type="NCBI Taxonomy" id="1927128"/>
    <lineage>
        <taxon>Bacteria</taxon>
        <taxon>Pseudomonadati</taxon>
        <taxon>Pseudomonadota</taxon>
        <taxon>Gammaproteobacteria</taxon>
        <taxon>Vibrionales</taxon>
        <taxon>Vibrionaceae</taxon>
        <taxon>Enterovibrio</taxon>
    </lineage>
</organism>
<sequence length="39" mass="4650">MTDDVCYLTYPNKPAEKINEMSIEGAYDTRQYYETVRIK</sequence>
<evidence type="ECO:0000313" key="2">
    <source>
        <dbReference type="Proteomes" id="UP000218160"/>
    </source>
</evidence>